<protein>
    <submittedName>
        <fullName evidence="3">Lrp/AsnC family transcriptional regulator</fullName>
    </submittedName>
</protein>
<dbReference type="GO" id="GO:0043200">
    <property type="term" value="P:response to amino acid"/>
    <property type="evidence" value="ECO:0007669"/>
    <property type="project" value="TreeGrafter"/>
</dbReference>
<dbReference type="InterPro" id="IPR019888">
    <property type="entry name" value="Tscrpt_reg_AsnC-like"/>
</dbReference>
<dbReference type="RefSeq" id="WP_008788920.1">
    <property type="nucleotide sequence ID" value="NZ_AKCB01000001.1"/>
</dbReference>
<reference evidence="3 4" key="1">
    <citation type="submission" date="2010-12" db="EMBL/GenBank/DDBJ databases">
        <title>The Genome Sequence of Coprobacillus sp. strain 29_1.</title>
        <authorList>
            <consortium name="The Broad Institute Genome Sequencing Platform"/>
            <person name="Earl A."/>
            <person name="Ward D."/>
            <person name="Feldgarden M."/>
            <person name="Gevers D."/>
            <person name="Daigneault M."/>
            <person name="Sibley C.D."/>
            <person name="White A."/>
            <person name="Strauss J."/>
            <person name="Allen-Vercoe E."/>
            <person name="Young S.K."/>
            <person name="Zeng Q."/>
            <person name="Gargeya S."/>
            <person name="Fitzgerald M."/>
            <person name="Haas B."/>
            <person name="Abouelleil A."/>
            <person name="Alvarado L."/>
            <person name="Arachchi H.M."/>
            <person name="Berlin A."/>
            <person name="Brown A."/>
            <person name="Chapman S.B."/>
            <person name="Chen Z."/>
            <person name="Dunbar C."/>
            <person name="Freedman E."/>
            <person name="Gearin G."/>
            <person name="Gellesch M."/>
            <person name="Goldberg J."/>
            <person name="Griggs A."/>
            <person name="Gujja S."/>
            <person name="Heilman E."/>
            <person name="Heiman D."/>
            <person name="Howarth C."/>
            <person name="Larson L."/>
            <person name="Lui A."/>
            <person name="MacDonald P.J.P."/>
            <person name="Mehta T."/>
            <person name="Montmayeur A."/>
            <person name="Murphy C."/>
            <person name="Neiman D."/>
            <person name="Pearson M."/>
            <person name="Priest M."/>
            <person name="Roberts A."/>
            <person name="Saif S."/>
            <person name="Shea T."/>
            <person name="Shenoy N."/>
            <person name="Sisk P."/>
            <person name="Stolte C."/>
            <person name="Sykes S."/>
            <person name="White J."/>
            <person name="Yandava C."/>
            <person name="Nusbaum C."/>
            <person name="Birren B."/>
        </authorList>
    </citation>
    <scope>NUCLEOTIDE SEQUENCE [LARGE SCALE GENOMIC DNA]</scope>
    <source>
        <strain evidence="3 4">29_1</strain>
    </source>
</reference>
<name>E7GAM8_9FIRM</name>
<dbReference type="Gene3D" id="3.30.70.920">
    <property type="match status" value="1"/>
</dbReference>
<dbReference type="InterPro" id="IPR036388">
    <property type="entry name" value="WH-like_DNA-bd_sf"/>
</dbReference>
<dbReference type="SUPFAM" id="SSF54909">
    <property type="entry name" value="Dimeric alpha+beta barrel"/>
    <property type="match status" value="1"/>
</dbReference>
<dbReference type="STRING" id="100884.GCA_000269565_01914"/>
<organism evidence="3 4">
    <name type="scientific">Coprobacillus cateniformis</name>
    <dbReference type="NCBI Taxonomy" id="100884"/>
    <lineage>
        <taxon>Bacteria</taxon>
        <taxon>Bacillati</taxon>
        <taxon>Bacillota</taxon>
        <taxon>Erysipelotrichia</taxon>
        <taxon>Erysipelotrichales</taxon>
        <taxon>Coprobacillaceae</taxon>
        <taxon>Coprobacillus</taxon>
    </lineage>
</organism>
<dbReference type="eggNOG" id="COG1522">
    <property type="taxonomic scope" value="Bacteria"/>
</dbReference>
<evidence type="ECO:0000256" key="1">
    <source>
        <dbReference type="SAM" id="Coils"/>
    </source>
</evidence>
<keyword evidence="1" id="KW-0175">Coiled coil</keyword>
<dbReference type="SMART" id="SM00344">
    <property type="entry name" value="HTH_ASNC"/>
    <property type="match status" value="1"/>
</dbReference>
<dbReference type="EMBL" id="ADKX01000032">
    <property type="protein sequence ID" value="EFW04929.1"/>
    <property type="molecule type" value="Genomic_DNA"/>
</dbReference>
<keyword evidence="4" id="KW-1185">Reference proteome</keyword>
<evidence type="ECO:0000259" key="2">
    <source>
        <dbReference type="Pfam" id="PF01037"/>
    </source>
</evidence>
<gene>
    <name evidence="3" type="ORF">HMPREF9488_01818</name>
</gene>
<dbReference type="GO" id="GO:0005829">
    <property type="term" value="C:cytosol"/>
    <property type="evidence" value="ECO:0007669"/>
    <property type="project" value="TreeGrafter"/>
</dbReference>
<comment type="caution">
    <text evidence="3">The sequence shown here is derived from an EMBL/GenBank/DDBJ whole genome shotgun (WGS) entry which is preliminary data.</text>
</comment>
<dbReference type="PANTHER" id="PTHR30154">
    <property type="entry name" value="LEUCINE-RESPONSIVE REGULATORY PROTEIN"/>
    <property type="match status" value="1"/>
</dbReference>
<dbReference type="InterPro" id="IPR036390">
    <property type="entry name" value="WH_DNA-bd_sf"/>
</dbReference>
<evidence type="ECO:0000313" key="3">
    <source>
        <dbReference type="EMBL" id="EFW04929.1"/>
    </source>
</evidence>
<dbReference type="HOGENOM" id="CLU_091233_1_0_9"/>
<feature type="coiled-coil region" evidence="1">
    <location>
        <begin position="11"/>
        <end position="42"/>
    </location>
</feature>
<dbReference type="GO" id="GO:0043565">
    <property type="term" value="F:sequence-specific DNA binding"/>
    <property type="evidence" value="ECO:0007669"/>
    <property type="project" value="TreeGrafter"/>
</dbReference>
<proteinExistence type="predicted"/>
<dbReference type="OrthoDB" id="66249at2"/>
<dbReference type="PANTHER" id="PTHR30154:SF34">
    <property type="entry name" value="TRANSCRIPTIONAL REGULATOR AZLB"/>
    <property type="match status" value="1"/>
</dbReference>
<evidence type="ECO:0000313" key="4">
    <source>
        <dbReference type="Proteomes" id="UP000003157"/>
    </source>
</evidence>
<dbReference type="Gene3D" id="1.10.10.10">
    <property type="entry name" value="Winged helix-like DNA-binding domain superfamily/Winged helix DNA-binding domain"/>
    <property type="match status" value="1"/>
</dbReference>
<dbReference type="InterPro" id="IPR011008">
    <property type="entry name" value="Dimeric_a/b-barrel"/>
</dbReference>
<dbReference type="SUPFAM" id="SSF46785">
    <property type="entry name" value="Winged helix' DNA-binding domain"/>
    <property type="match status" value="1"/>
</dbReference>
<feature type="domain" description="Transcription regulator AsnC/Lrp ligand binding" evidence="2">
    <location>
        <begin position="66"/>
        <end position="140"/>
    </location>
</feature>
<accession>E7GAM8</accession>
<dbReference type="GeneID" id="78229769"/>
<sequence>MEDKLLLSLLQKNARMKITDLAAALEETKDNVIDRLTELEKEKVICGYHTIVNWDLTHAEIVTALIQINANPEREYGYDRIASRIYKFDEVDTMYLLSGSFEFVAIVKGKTMQEVAHFVASKLACLDGVTGTSTFFVLKQYKNNGVVLIEDEDGSNDRLVVTP</sequence>
<dbReference type="Proteomes" id="UP000003157">
    <property type="component" value="Unassembled WGS sequence"/>
</dbReference>
<dbReference type="AlphaFoldDB" id="E7GAM8"/>
<dbReference type="InterPro" id="IPR019887">
    <property type="entry name" value="Tscrpt_reg_AsnC/Lrp_C"/>
</dbReference>
<dbReference type="Pfam" id="PF01037">
    <property type="entry name" value="AsnC_trans_reg"/>
    <property type="match status" value="1"/>
</dbReference>